<dbReference type="InterPro" id="IPR020806">
    <property type="entry name" value="PKS_PP-bd"/>
</dbReference>
<dbReference type="PANTHER" id="PTHR45527">
    <property type="entry name" value="NONRIBOSOMAL PEPTIDE SYNTHETASE"/>
    <property type="match status" value="1"/>
</dbReference>
<proteinExistence type="inferred from homology"/>
<dbReference type="GO" id="GO:0016874">
    <property type="term" value="F:ligase activity"/>
    <property type="evidence" value="ECO:0007669"/>
    <property type="project" value="UniProtKB-KW"/>
</dbReference>
<dbReference type="SUPFAM" id="SSF56801">
    <property type="entry name" value="Acetyl-CoA synthetase-like"/>
    <property type="match status" value="1"/>
</dbReference>
<dbReference type="Pfam" id="PF00501">
    <property type="entry name" value="AMP-binding"/>
    <property type="match status" value="1"/>
</dbReference>
<dbReference type="SMART" id="SM00823">
    <property type="entry name" value="PKS_PP"/>
    <property type="match status" value="1"/>
</dbReference>
<evidence type="ECO:0000256" key="4">
    <source>
        <dbReference type="ARBA" id="ARBA00029454"/>
    </source>
</evidence>
<dbReference type="InterPro" id="IPR000873">
    <property type="entry name" value="AMP-dep_synth/lig_dom"/>
</dbReference>
<evidence type="ECO:0000256" key="1">
    <source>
        <dbReference type="ARBA" id="ARBA00022450"/>
    </source>
</evidence>
<feature type="domain" description="Carrier" evidence="5">
    <location>
        <begin position="788"/>
        <end position="864"/>
    </location>
</feature>
<dbReference type="InterPro" id="IPR010071">
    <property type="entry name" value="AA_adenyl_dom"/>
</dbReference>
<dbReference type="RefSeq" id="XP_033430219.1">
    <property type="nucleotide sequence ID" value="XM_033568224.1"/>
</dbReference>
<dbReference type="InterPro" id="IPR023213">
    <property type="entry name" value="CAT-like_dom_sf"/>
</dbReference>
<organism evidence="6 7">
    <name type="scientific">Aspergillus tanneri</name>
    <dbReference type="NCBI Taxonomy" id="1220188"/>
    <lineage>
        <taxon>Eukaryota</taxon>
        <taxon>Fungi</taxon>
        <taxon>Dikarya</taxon>
        <taxon>Ascomycota</taxon>
        <taxon>Pezizomycotina</taxon>
        <taxon>Eurotiomycetes</taxon>
        <taxon>Eurotiomycetidae</taxon>
        <taxon>Eurotiales</taxon>
        <taxon>Aspergillaceae</taxon>
        <taxon>Aspergillus</taxon>
        <taxon>Aspergillus subgen. Circumdati</taxon>
    </lineage>
</organism>
<reference evidence="6 7" key="1">
    <citation type="submission" date="2019-08" db="EMBL/GenBank/DDBJ databases">
        <title>The genome sequence of a newly discovered highly antifungal drug resistant Aspergillus species, Aspergillus tanneri NIH 1004.</title>
        <authorList>
            <person name="Mounaud S."/>
            <person name="Singh I."/>
            <person name="Joardar V."/>
            <person name="Pakala S."/>
            <person name="Pakala S."/>
            <person name="Venepally P."/>
            <person name="Chung J.K."/>
            <person name="Losada L."/>
            <person name="Nierman W.C."/>
        </authorList>
    </citation>
    <scope>NUCLEOTIDE SEQUENCE [LARGE SCALE GENOMIC DNA]</scope>
    <source>
        <strain evidence="6 7">NIH1004</strain>
    </source>
</reference>
<evidence type="ECO:0000313" key="7">
    <source>
        <dbReference type="Proteomes" id="UP000324241"/>
    </source>
</evidence>
<dbReference type="GO" id="GO:0005737">
    <property type="term" value="C:cytoplasm"/>
    <property type="evidence" value="ECO:0007669"/>
    <property type="project" value="TreeGrafter"/>
</dbReference>
<keyword evidence="2" id="KW-0597">Phosphoprotein</keyword>
<comment type="caution">
    <text evidence="6">The sequence shown here is derived from an EMBL/GenBank/DDBJ whole genome shotgun (WGS) entry which is preliminary data.</text>
</comment>
<dbReference type="Proteomes" id="UP000324241">
    <property type="component" value="Unassembled WGS sequence"/>
</dbReference>
<dbReference type="InterPro" id="IPR006162">
    <property type="entry name" value="Ppantetheine_attach_site"/>
</dbReference>
<gene>
    <name evidence="6" type="ORF">ATNIH1004_003547</name>
</gene>
<name>A0A5M9MVF7_9EURO</name>
<dbReference type="PROSITE" id="PS00455">
    <property type="entry name" value="AMP_BINDING"/>
    <property type="match status" value="1"/>
</dbReference>
<dbReference type="InterPro" id="IPR036736">
    <property type="entry name" value="ACP-like_sf"/>
</dbReference>
<dbReference type="InterPro" id="IPR009081">
    <property type="entry name" value="PP-bd_ACP"/>
</dbReference>
<dbReference type="SUPFAM" id="SSF47336">
    <property type="entry name" value="ACP-like"/>
    <property type="match status" value="1"/>
</dbReference>
<dbReference type="InterPro" id="IPR001242">
    <property type="entry name" value="Condensation_dom"/>
</dbReference>
<dbReference type="PROSITE" id="PS00012">
    <property type="entry name" value="PHOSPHOPANTETHEINE"/>
    <property type="match status" value="1"/>
</dbReference>
<keyword evidence="1" id="KW-0596">Phosphopantetheine</keyword>
<dbReference type="Gene3D" id="3.40.50.980">
    <property type="match status" value="2"/>
</dbReference>
<dbReference type="GeneID" id="54326249"/>
<dbReference type="SUPFAM" id="SSF52777">
    <property type="entry name" value="CoA-dependent acyltransferases"/>
    <property type="match status" value="2"/>
</dbReference>
<dbReference type="CDD" id="cd05918">
    <property type="entry name" value="A_NRPS_SidN3_like"/>
    <property type="match status" value="1"/>
</dbReference>
<dbReference type="Gene3D" id="1.10.1200.10">
    <property type="entry name" value="ACP-like"/>
    <property type="match status" value="1"/>
</dbReference>
<evidence type="ECO:0000259" key="5">
    <source>
        <dbReference type="PROSITE" id="PS50075"/>
    </source>
</evidence>
<evidence type="ECO:0000256" key="3">
    <source>
        <dbReference type="ARBA" id="ARBA00022598"/>
    </source>
</evidence>
<dbReference type="PROSITE" id="PS50075">
    <property type="entry name" value="CARRIER"/>
    <property type="match status" value="1"/>
</dbReference>
<protein>
    <submittedName>
        <fullName evidence="6">Nonribosomal peptide synthetases (NRPS)</fullName>
    </submittedName>
</protein>
<dbReference type="InterPro" id="IPR020845">
    <property type="entry name" value="AMP-binding_CS"/>
</dbReference>
<dbReference type="Gene3D" id="3.30.559.30">
    <property type="entry name" value="Nonribosomal peptide synthetase, condensation domain"/>
    <property type="match status" value="1"/>
</dbReference>
<comment type="similarity">
    <text evidence="4">Belongs to the NRP synthetase family.</text>
</comment>
<dbReference type="Pfam" id="PF00668">
    <property type="entry name" value="Condensation"/>
    <property type="match status" value="1"/>
</dbReference>
<dbReference type="VEuPathDB" id="FungiDB:EYZ11_004698"/>
<accession>A0A5M9MVF7</accession>
<dbReference type="GO" id="GO:0043041">
    <property type="term" value="P:amino acid activation for nonribosomal peptide biosynthetic process"/>
    <property type="evidence" value="ECO:0007669"/>
    <property type="project" value="TreeGrafter"/>
</dbReference>
<dbReference type="GO" id="GO:0044550">
    <property type="term" value="P:secondary metabolite biosynthetic process"/>
    <property type="evidence" value="ECO:0007669"/>
    <property type="project" value="TreeGrafter"/>
</dbReference>
<dbReference type="FunFam" id="3.40.50.12780:FF:000014">
    <property type="entry name" value="Nonribosomal peptide synthetase 1"/>
    <property type="match status" value="1"/>
</dbReference>
<dbReference type="Gene3D" id="3.30.559.10">
    <property type="entry name" value="Chloramphenicol acetyltransferase-like domain"/>
    <property type="match status" value="1"/>
</dbReference>
<sequence>MHDDSIAPVTTCLESAFLSIYFPTGAMTINGEEDGHLGRYCLFPRLNSAPITPERQLYVSNLGVALSRQSEDLSLLFQLAWAMVLRLYTVSENVIFLYAKTDDSGVETCVCDFELTNATSLASMVNHATCGSRIQGNLWDDWRRLKDRHGTRCNTALVQNLAALESAAQSTSRFKDIGMVLQVEEVGNLEYITALDFDTSLICKEQALSLVETFRLAVNLLHAEPHAPVGDFNLCSAHDIDQLSKWNVALPYRDSVCVHDAIIEQCLRAPNRPAIDSWDGILSYCELNWMSSQFAVRLHAVGVGPGSVVPLCFEKSKFAVVALLGVLRAGGAYAFLDPSYPLSRMASMCEDMHVNVIVCSVNSSAIGAKLGLRTVTLSEKEFSSNPDRSEQQSIGSSARVNNLVYVAFTSGSTGKPKGVAIEHGAFYLRAMANRLPLSLDHRSRVLQFANYVFDISNRDILYTLIFGGCICIPSEFDRHNSLVEFMAQKQVNWASLTPSVASLLKPSDVPYLQHLVLSGESPTPLHIATWADRVNLINAYGPCETVTVSSVRNCMGAFSSHTNIGHGSGSVIWIVDQYDHNKLAPVGAVGELVIESPSIGRGYINNPTETTASFIPAPLWLQQLRSNTPPEQIYKTGDLGRYESDGSICFIGRKDAQVKIRGQRVELGEVEHHIERSLGHDTEMSIVVDDITPKGLHSPLLVAFLAPRKCTRRADGDIKATLKRILPELKKELGNRIPTYMIPSAFVPIDQIPMTTTGKKNRRQLRDICGTLTLDMLGKVQLPEGKRGPNCETGRRLQHIWASVLGMQSDSIAAGDGFFQLGGDSISAMRVAALARSEGLDLSLADILEYQKLSHLAHVVSKRPLINVAVNCRPFSLVDAESFMAKLPVELDKARSKNMIADIIPATESQVFFLTQWTLSSFRFMLHGEIDRYRLRAACRAVVSQHTSLRTVFTKLGDSFFQIVLKEIDDAFDYIRTKGNLESFCQSMLDIDLSASPLSGKPLVQFTLISSSDLEHALMVRLSHAQYDGYSSPVLFQAISAYYNNSYKTTPTFPHATPFAEYVYACNRQRTEEGFQFWRGNLQGSSMTSPAPLFSSCNDRIPVDIRQSASGNLPAPPQDLTVATLMNATLSIVLAQLAQKDDVVFGVVMNTRDIPLQGVQTMLGPCININPFRVRLLRTETLSNLCQSLHDQYAQVARHGYLDLPDIIANSTDWPQRTKLGFIINHLDGNKKPIPLSLNGALCADSSWTAKINLSHQVLVRSITTKDQLTVEILTSSGLMRAEDASALASRLVDTAQILSQSLNLCLPSLDFGSS</sequence>
<evidence type="ECO:0000256" key="2">
    <source>
        <dbReference type="ARBA" id="ARBA00022553"/>
    </source>
</evidence>
<dbReference type="Pfam" id="PF00550">
    <property type="entry name" value="PP-binding"/>
    <property type="match status" value="1"/>
</dbReference>
<dbReference type="FunFam" id="3.30.300.30:FF:000015">
    <property type="entry name" value="Nonribosomal peptide synthase SidD"/>
    <property type="match status" value="1"/>
</dbReference>
<evidence type="ECO:0000313" key="6">
    <source>
        <dbReference type="EMBL" id="KAA8650858.1"/>
    </source>
</evidence>
<dbReference type="InterPro" id="IPR045851">
    <property type="entry name" value="AMP-bd_C_sf"/>
</dbReference>
<dbReference type="NCBIfam" id="TIGR01733">
    <property type="entry name" value="AA-adenyl-dom"/>
    <property type="match status" value="1"/>
</dbReference>
<dbReference type="GO" id="GO:1904091">
    <property type="term" value="F:non-ribosomal peptide synthetase activity"/>
    <property type="evidence" value="ECO:0007669"/>
    <property type="project" value="UniProtKB-ARBA"/>
</dbReference>
<dbReference type="FunFam" id="1.10.1200.10:FF:000005">
    <property type="entry name" value="Nonribosomal peptide synthetase 1"/>
    <property type="match status" value="1"/>
</dbReference>
<dbReference type="Gene3D" id="2.30.38.10">
    <property type="entry name" value="Luciferase, Domain 3"/>
    <property type="match status" value="1"/>
</dbReference>
<dbReference type="GO" id="GO:0031177">
    <property type="term" value="F:phosphopantetheine binding"/>
    <property type="evidence" value="ECO:0007669"/>
    <property type="project" value="InterPro"/>
</dbReference>
<dbReference type="EMBL" id="QUQM01000001">
    <property type="protein sequence ID" value="KAA8650858.1"/>
    <property type="molecule type" value="Genomic_DNA"/>
</dbReference>
<dbReference type="PANTHER" id="PTHR45527:SF3">
    <property type="entry name" value="SIDEROPHORE SYNTHETASE (EUROFUNG)"/>
    <property type="match status" value="1"/>
</dbReference>
<dbReference type="Gene3D" id="3.30.300.30">
    <property type="match status" value="1"/>
</dbReference>
<keyword evidence="3" id="KW-0436">Ligase</keyword>
<dbReference type="OrthoDB" id="416786at2759"/>